<evidence type="ECO:0000256" key="4">
    <source>
        <dbReference type="ARBA" id="ARBA00023295"/>
    </source>
</evidence>
<proteinExistence type="predicted"/>
<evidence type="ECO:0000313" key="7">
    <source>
        <dbReference type="Proteomes" id="UP000052020"/>
    </source>
</evidence>
<sequence>GDKIDFLRLALPADYGEIGYPAAMTSWLVPQEHAHPGFWCGDRYARAAFRKFAEQKFRTIGAVNAAWGTEWKSFDEVTFPDVGDDYAAARRACESRRPSDRRRWLDFVAWYHDSQLDFMRQAVAIVRRHFPEIEIVVSIGYASEKPVFGNDYSAIPKLAAELDVSLQTPGNVGYFPLKRVSTACHFYGARYYTEPPGGVDRNRQVARIFNDASNGTQVWFDYPGNLAGAVDLFQQYKQHLTGQRAINDVAILMPMTDHRLHPQHGFPPEVLETASRLRERMDYDVIDELMAADGALKNYRLLIMPTGQVFETEALAAIERFVRGGGVLLCREVGGIETIDGARGFSEPVMPETVPGIDAIAPDGALDYDAAVKHCARRVGRGYVVKLPAGWDRSELFYDLATRLNFDLKRLDPKLRNGILVETEDNGVATTLFADRILLHNFSDGQVSLKIPLRQEDFEDRVIGRPEKWEYELTLAPYSIEVIALE</sequence>
<evidence type="ECO:0000259" key="5">
    <source>
        <dbReference type="Pfam" id="PF02449"/>
    </source>
</evidence>
<dbReference type="SUPFAM" id="SSF51445">
    <property type="entry name" value="(Trans)glycosidases"/>
    <property type="match status" value="1"/>
</dbReference>
<dbReference type="InterPro" id="IPR029062">
    <property type="entry name" value="Class_I_gatase-like"/>
</dbReference>
<dbReference type="Gene3D" id="3.20.20.80">
    <property type="entry name" value="Glycosidases"/>
    <property type="match status" value="1"/>
</dbReference>
<dbReference type="Pfam" id="PF02449">
    <property type="entry name" value="Glyco_hydro_42"/>
    <property type="match status" value="1"/>
</dbReference>
<dbReference type="Proteomes" id="UP000052020">
    <property type="component" value="Unassembled WGS sequence"/>
</dbReference>
<comment type="caution">
    <text evidence="6">The sequence shown here is derived from an EMBL/GenBank/DDBJ whole genome shotgun (WGS) entry which is preliminary data.</text>
</comment>
<evidence type="ECO:0000313" key="6">
    <source>
        <dbReference type="EMBL" id="KPJ64283.1"/>
    </source>
</evidence>
<dbReference type="AlphaFoldDB" id="A0A0S7XPZ7"/>
<dbReference type="GO" id="GO:0009341">
    <property type="term" value="C:beta-galactosidase complex"/>
    <property type="evidence" value="ECO:0007669"/>
    <property type="project" value="InterPro"/>
</dbReference>
<dbReference type="Gene3D" id="3.40.50.880">
    <property type="match status" value="1"/>
</dbReference>
<evidence type="ECO:0000256" key="1">
    <source>
        <dbReference type="ARBA" id="ARBA00022723"/>
    </source>
</evidence>
<accession>A0A0S7XPZ7</accession>
<name>A0A0S7XPZ7_9BACT</name>
<protein>
    <recommendedName>
        <fullName evidence="5">Glycoside hydrolase family 42 N-terminal domain-containing protein</fullName>
    </recommendedName>
</protein>
<keyword evidence="2" id="KW-0378">Hydrolase</keyword>
<keyword evidence="3" id="KW-0862">Zinc</keyword>
<dbReference type="InterPro" id="IPR017853">
    <property type="entry name" value="GH"/>
</dbReference>
<gene>
    <name evidence="6" type="ORF">AMK68_01980</name>
</gene>
<evidence type="ECO:0000256" key="2">
    <source>
        <dbReference type="ARBA" id="ARBA00022801"/>
    </source>
</evidence>
<keyword evidence="4" id="KW-0326">Glycosidase</keyword>
<reference evidence="6 7" key="1">
    <citation type="journal article" date="2015" name="Microbiome">
        <title>Genomic resolution of linkages in carbon, nitrogen, and sulfur cycling among widespread estuary sediment bacteria.</title>
        <authorList>
            <person name="Baker B.J."/>
            <person name="Lazar C.S."/>
            <person name="Teske A.P."/>
            <person name="Dick G.J."/>
        </authorList>
    </citation>
    <scope>NUCLEOTIDE SEQUENCE [LARGE SCALE GENOMIC DNA]</scope>
    <source>
        <strain evidence="6">DG_56</strain>
    </source>
</reference>
<dbReference type="GO" id="GO:0005975">
    <property type="term" value="P:carbohydrate metabolic process"/>
    <property type="evidence" value="ECO:0007669"/>
    <property type="project" value="InterPro"/>
</dbReference>
<dbReference type="EMBL" id="LIZY01000033">
    <property type="protein sequence ID" value="KPJ64283.1"/>
    <property type="molecule type" value="Genomic_DNA"/>
</dbReference>
<dbReference type="InterPro" id="IPR013529">
    <property type="entry name" value="Glyco_hydro_42_N"/>
</dbReference>
<dbReference type="CDD" id="cd03143">
    <property type="entry name" value="A4_beta-galactosidase_middle_domain"/>
    <property type="match status" value="1"/>
</dbReference>
<feature type="domain" description="Glycoside hydrolase family 42 N-terminal" evidence="5">
    <location>
        <begin position="23"/>
        <end position="138"/>
    </location>
</feature>
<dbReference type="GO" id="GO:0004565">
    <property type="term" value="F:beta-galactosidase activity"/>
    <property type="evidence" value="ECO:0007669"/>
    <property type="project" value="InterPro"/>
</dbReference>
<evidence type="ECO:0000256" key="3">
    <source>
        <dbReference type="ARBA" id="ARBA00022833"/>
    </source>
</evidence>
<dbReference type="PANTHER" id="PTHR36447">
    <property type="entry name" value="BETA-GALACTOSIDASE GANA"/>
    <property type="match status" value="1"/>
</dbReference>
<feature type="non-terminal residue" evidence="6">
    <location>
        <position position="1"/>
    </location>
</feature>
<keyword evidence="1" id="KW-0479">Metal-binding</keyword>
<dbReference type="InterPro" id="IPR003476">
    <property type="entry name" value="Glyco_hydro_42"/>
</dbReference>
<dbReference type="GO" id="GO:0046872">
    <property type="term" value="F:metal ion binding"/>
    <property type="evidence" value="ECO:0007669"/>
    <property type="project" value="UniProtKB-KW"/>
</dbReference>
<organism evidence="6 7">
    <name type="scientific">candidate division KD3-62 bacterium DG_56</name>
    <dbReference type="NCBI Taxonomy" id="1704032"/>
    <lineage>
        <taxon>Bacteria</taxon>
        <taxon>candidate division KD3-62</taxon>
    </lineage>
</organism>
<dbReference type="PANTHER" id="PTHR36447:SF2">
    <property type="entry name" value="BETA-GALACTOSIDASE YESZ"/>
    <property type="match status" value="1"/>
</dbReference>